<gene>
    <name evidence="7" type="ORF">CRENBAI_000381</name>
</gene>
<evidence type="ECO:0000256" key="4">
    <source>
        <dbReference type="ARBA" id="ARBA00022989"/>
    </source>
</evidence>
<organism evidence="7 8">
    <name type="scientific">Crenichthys baileyi</name>
    <name type="common">White River springfish</name>
    <dbReference type="NCBI Taxonomy" id="28760"/>
    <lineage>
        <taxon>Eukaryota</taxon>
        <taxon>Metazoa</taxon>
        <taxon>Chordata</taxon>
        <taxon>Craniata</taxon>
        <taxon>Vertebrata</taxon>
        <taxon>Euteleostomi</taxon>
        <taxon>Actinopterygii</taxon>
        <taxon>Neopterygii</taxon>
        <taxon>Teleostei</taxon>
        <taxon>Neoteleostei</taxon>
        <taxon>Acanthomorphata</taxon>
        <taxon>Ovalentaria</taxon>
        <taxon>Atherinomorphae</taxon>
        <taxon>Cyprinodontiformes</taxon>
        <taxon>Goodeidae</taxon>
        <taxon>Crenichthys</taxon>
    </lineage>
</organism>
<accession>A0AAV9S944</accession>
<keyword evidence="5" id="KW-0325">Glycoprotein</keyword>
<dbReference type="GO" id="GO:0002009">
    <property type="term" value="P:morphogenesis of an epithelium"/>
    <property type="evidence" value="ECO:0007669"/>
    <property type="project" value="UniProtKB-ARBA"/>
</dbReference>
<evidence type="ECO:0000256" key="2">
    <source>
        <dbReference type="ARBA" id="ARBA00022475"/>
    </source>
</evidence>
<dbReference type="InterPro" id="IPR027397">
    <property type="entry name" value="Catenin-bd_sf"/>
</dbReference>
<evidence type="ECO:0000313" key="8">
    <source>
        <dbReference type="Proteomes" id="UP001311232"/>
    </source>
</evidence>
<evidence type="ECO:0000256" key="3">
    <source>
        <dbReference type="ARBA" id="ARBA00022692"/>
    </source>
</evidence>
<keyword evidence="4" id="KW-0472">Membrane</keyword>
<evidence type="ECO:0000259" key="6">
    <source>
        <dbReference type="Pfam" id="PF01049"/>
    </source>
</evidence>
<evidence type="ECO:0000313" key="7">
    <source>
        <dbReference type="EMBL" id="KAK5617771.1"/>
    </source>
</evidence>
<dbReference type="InterPro" id="IPR000233">
    <property type="entry name" value="Cadherin_Y-type_LIR"/>
</dbReference>
<keyword evidence="8" id="KW-1185">Reference proteome</keyword>
<dbReference type="Gene3D" id="4.10.900.10">
    <property type="entry name" value="TCF3-CBD (Catenin binding domain)"/>
    <property type="match status" value="1"/>
</dbReference>
<protein>
    <recommendedName>
        <fullName evidence="6">Cadherin Y-type LIR-motif domain-containing protein</fullName>
    </recommendedName>
</protein>
<dbReference type="AlphaFoldDB" id="A0AAV9S944"/>
<dbReference type="EMBL" id="JAHHUM010000670">
    <property type="protein sequence ID" value="KAK5617771.1"/>
    <property type="molecule type" value="Genomic_DNA"/>
</dbReference>
<dbReference type="Pfam" id="PF01049">
    <property type="entry name" value="CADH_Y-type_LIR"/>
    <property type="match status" value="1"/>
</dbReference>
<dbReference type="GO" id="GO:0005509">
    <property type="term" value="F:calcium ion binding"/>
    <property type="evidence" value="ECO:0007669"/>
    <property type="project" value="InterPro"/>
</dbReference>
<dbReference type="GO" id="GO:0005886">
    <property type="term" value="C:plasma membrane"/>
    <property type="evidence" value="ECO:0007669"/>
    <property type="project" value="UniProtKB-SubCell"/>
</dbReference>
<dbReference type="InterPro" id="IPR009122">
    <property type="entry name" value="Desmosomal_cadherin"/>
</dbReference>
<dbReference type="Proteomes" id="UP001311232">
    <property type="component" value="Unassembled WGS sequence"/>
</dbReference>
<proteinExistence type="predicted"/>
<feature type="domain" description="Cadherin Y-type LIR-motif" evidence="6">
    <location>
        <begin position="23"/>
        <end position="69"/>
    </location>
</feature>
<dbReference type="PRINTS" id="PR01818">
    <property type="entry name" value="DESMOCADHERN"/>
</dbReference>
<evidence type="ECO:0000256" key="1">
    <source>
        <dbReference type="ARBA" id="ARBA00004236"/>
    </source>
</evidence>
<evidence type="ECO:0000256" key="5">
    <source>
        <dbReference type="ARBA" id="ARBA00023180"/>
    </source>
</evidence>
<sequence length="342" mass="36366">MISFILICLQKSSQGSQQYQEKDAELIYDYEGHGSLAGSVGCCSLLENDNDLAFLNDLGPKFKTLAEICLGTTLESTSVDAGVCDLPNQMVSPVRPSTSTCTHVHTHTETIRDRDHLNLNTINTSNEASGSYTIIQKEHITETSQGSATLPKVQETVVIPNQTLLRQQPTMYYAATPMYVVESKPQMVLVSGGTQQVFGQVGQAVVSQGLIQVGGLQGSQGVMLVEGQVGINGAPGQVAQGLSQGTVSKSTDVFVVKNGSAGGKHSTHYMQSSGEIPQKSLEAGLEMRGKGVHVKSFSGGSHGSAGSKEDFALSTTPRFQGQRVVVQQKKVSVTERNLESST</sequence>
<keyword evidence="3" id="KW-0812">Transmembrane</keyword>
<dbReference type="GO" id="GO:0007156">
    <property type="term" value="P:homophilic cell adhesion via plasma membrane adhesion molecules"/>
    <property type="evidence" value="ECO:0007669"/>
    <property type="project" value="InterPro"/>
</dbReference>
<reference evidence="7 8" key="1">
    <citation type="submission" date="2021-06" db="EMBL/GenBank/DDBJ databases">
        <authorList>
            <person name="Palmer J.M."/>
        </authorList>
    </citation>
    <scope>NUCLEOTIDE SEQUENCE [LARGE SCALE GENOMIC DNA]</scope>
    <source>
        <strain evidence="7 8">MEX-2019</strain>
        <tissue evidence="7">Muscle</tissue>
    </source>
</reference>
<comment type="subcellular location">
    <subcellularLocation>
        <location evidence="1">Cell membrane</location>
    </subcellularLocation>
</comment>
<comment type="caution">
    <text evidence="7">The sequence shown here is derived from an EMBL/GenBank/DDBJ whole genome shotgun (WGS) entry which is preliminary data.</text>
</comment>
<keyword evidence="2" id="KW-1003">Cell membrane</keyword>
<name>A0AAV9S944_9TELE</name>
<keyword evidence="4" id="KW-1133">Transmembrane helix</keyword>